<protein>
    <submittedName>
        <fullName evidence="1">Uncharacterized protein</fullName>
    </submittedName>
</protein>
<organism evidence="1 2">
    <name type="scientific">Halobacterium bonnevillei</name>
    <dbReference type="NCBI Taxonomy" id="2692200"/>
    <lineage>
        <taxon>Archaea</taxon>
        <taxon>Methanobacteriati</taxon>
        <taxon>Methanobacteriota</taxon>
        <taxon>Stenosarchaea group</taxon>
        <taxon>Halobacteria</taxon>
        <taxon>Halobacteriales</taxon>
        <taxon>Halobacteriaceae</taxon>
        <taxon>Halobacterium</taxon>
    </lineage>
</organism>
<evidence type="ECO:0000313" key="1">
    <source>
        <dbReference type="EMBL" id="MXR22497.1"/>
    </source>
</evidence>
<comment type="caution">
    <text evidence="1">The sequence shown here is derived from an EMBL/GenBank/DDBJ whole genome shotgun (WGS) entry which is preliminary data.</text>
</comment>
<proteinExistence type="predicted"/>
<dbReference type="RefSeq" id="WP_233745692.1">
    <property type="nucleotide sequence ID" value="NZ_WUUU01000303.1"/>
</dbReference>
<dbReference type="Proteomes" id="UP000471521">
    <property type="component" value="Unassembled WGS sequence"/>
</dbReference>
<accession>A0A6B0SMQ5</accession>
<dbReference type="EMBL" id="WUUU01000303">
    <property type="protein sequence ID" value="MXR22497.1"/>
    <property type="molecule type" value="Genomic_DNA"/>
</dbReference>
<gene>
    <name evidence="1" type="ORF">GRX66_18635</name>
</gene>
<evidence type="ECO:0000313" key="2">
    <source>
        <dbReference type="Proteomes" id="UP000471521"/>
    </source>
</evidence>
<sequence length="91" mass="10089">MNKLPSVDGDTWKLAPHAHVIVYEALDGGELLTIYDCGAAQAPPSAQIVGNLVRTTAEHELERQPTGYIVKVREDAVLHRQDDDHYVIEAR</sequence>
<name>A0A6B0SMQ5_9EURY</name>
<reference evidence="1 2" key="1">
    <citation type="submission" date="2019-12" db="EMBL/GenBank/DDBJ databases">
        <title>Isolation and characterization of three novel carbon monoxide-oxidizing members of Halobacteria from salione crusts and soils.</title>
        <authorList>
            <person name="Myers M.R."/>
            <person name="King G.M."/>
        </authorList>
    </citation>
    <scope>NUCLEOTIDE SEQUENCE [LARGE SCALE GENOMIC DNA]</scope>
    <source>
        <strain evidence="1 2">PCN9</strain>
    </source>
</reference>
<keyword evidence="2" id="KW-1185">Reference proteome</keyword>
<dbReference type="AlphaFoldDB" id="A0A6B0SMQ5"/>